<reference evidence="1 2" key="1">
    <citation type="submission" date="2023-08" db="EMBL/GenBank/DDBJ databases">
        <title>Black Yeasts Isolated from many extreme environments.</title>
        <authorList>
            <person name="Coleine C."/>
            <person name="Stajich J.E."/>
            <person name="Selbmann L."/>
        </authorList>
    </citation>
    <scope>NUCLEOTIDE SEQUENCE [LARGE SCALE GENOMIC DNA]</scope>
    <source>
        <strain evidence="1 2">CCFEE 536</strain>
    </source>
</reference>
<accession>A0ABR0LRU3</accession>
<dbReference type="InterPro" id="IPR021660">
    <property type="entry name" value="DUF3253"/>
</dbReference>
<dbReference type="Gene3D" id="1.10.10.10">
    <property type="entry name" value="Winged helix-like DNA-binding domain superfamily/Winged helix DNA-binding domain"/>
    <property type="match status" value="1"/>
</dbReference>
<name>A0ABR0LRU3_9PEZI</name>
<keyword evidence="2" id="KW-1185">Reference proteome</keyword>
<dbReference type="InterPro" id="IPR036388">
    <property type="entry name" value="WH-like_DNA-bd_sf"/>
</dbReference>
<dbReference type="Pfam" id="PF11625">
    <property type="entry name" value="DUF3253"/>
    <property type="match status" value="1"/>
</dbReference>
<evidence type="ECO:0000313" key="1">
    <source>
        <dbReference type="EMBL" id="KAK5201619.1"/>
    </source>
</evidence>
<evidence type="ECO:0008006" key="3">
    <source>
        <dbReference type="Google" id="ProtNLM"/>
    </source>
</evidence>
<dbReference type="SUPFAM" id="SSF46785">
    <property type="entry name" value="Winged helix' DNA-binding domain"/>
    <property type="match status" value="1"/>
</dbReference>
<dbReference type="EMBL" id="JAVRRA010016556">
    <property type="protein sequence ID" value="KAK5201619.1"/>
    <property type="molecule type" value="Genomic_DNA"/>
</dbReference>
<proteinExistence type="predicted"/>
<organism evidence="1 2">
    <name type="scientific">Cryomyces antarcticus</name>
    <dbReference type="NCBI Taxonomy" id="329879"/>
    <lineage>
        <taxon>Eukaryota</taxon>
        <taxon>Fungi</taxon>
        <taxon>Dikarya</taxon>
        <taxon>Ascomycota</taxon>
        <taxon>Pezizomycotina</taxon>
        <taxon>Dothideomycetes</taxon>
        <taxon>Dothideomycetes incertae sedis</taxon>
        <taxon>Cryomyces</taxon>
    </lineage>
</organism>
<sequence length="101" mass="11342">MSSTSTLVQDRLNELLAAREYPKTCCPSEVPRSFSRQELQQLGATGWRDLMPAVREIAFEMRDRGEVEIMQRGEALDPGVGLEQVQGPIRVRKVQDANILA</sequence>
<evidence type="ECO:0000313" key="2">
    <source>
        <dbReference type="Proteomes" id="UP001357485"/>
    </source>
</evidence>
<dbReference type="InterPro" id="IPR036390">
    <property type="entry name" value="WH_DNA-bd_sf"/>
</dbReference>
<dbReference type="Proteomes" id="UP001357485">
    <property type="component" value="Unassembled WGS sequence"/>
</dbReference>
<gene>
    <name evidence="1" type="ORF">LTR16_002058</name>
</gene>
<comment type="caution">
    <text evidence="1">The sequence shown here is derived from an EMBL/GenBank/DDBJ whole genome shotgun (WGS) entry which is preliminary data.</text>
</comment>
<protein>
    <recommendedName>
        <fullName evidence="3">S-adenosylmethionine tRNA ribosyltransferase</fullName>
    </recommendedName>
</protein>